<feature type="compositionally biased region" description="Polar residues" evidence="1">
    <location>
        <begin position="545"/>
        <end position="556"/>
    </location>
</feature>
<keyword evidence="4" id="KW-1185">Reference proteome</keyword>
<feature type="region of interest" description="Disordered" evidence="1">
    <location>
        <begin position="160"/>
        <end position="193"/>
    </location>
</feature>
<feature type="compositionally biased region" description="Low complexity" evidence="1">
    <location>
        <begin position="607"/>
        <end position="631"/>
    </location>
</feature>
<dbReference type="OrthoDB" id="2416871at2759"/>
<evidence type="ECO:0000313" key="3">
    <source>
        <dbReference type="EMBL" id="KAF9149358.1"/>
    </source>
</evidence>
<feature type="compositionally biased region" description="Basic and acidic residues" evidence="1">
    <location>
        <begin position="22"/>
        <end position="37"/>
    </location>
</feature>
<keyword evidence="2" id="KW-1133">Transmembrane helix</keyword>
<feature type="compositionally biased region" description="Polar residues" evidence="1">
    <location>
        <begin position="282"/>
        <end position="298"/>
    </location>
</feature>
<feature type="compositionally biased region" description="Polar residues" evidence="1">
    <location>
        <begin position="1"/>
        <end position="21"/>
    </location>
</feature>
<sequence>MGAQHLPTSGASEHIPSSTELFNEKDVKEKESEEAETRIQVEVEATLNAQETGLQFLLFSPGTQGHRSAGASGYVGDLESFATASSLAPATIEQAYKDREIQPDRRGNRSKSRKIRFQDLQVGDGEVGALASGAHQSLLDNEIDKSRGKTVALHEGPRLQQKAGFPSGQDILSDRDSGIIEGGTGRREGSMERRHISGSDSMMIVGVRANDAPPYQSGILGLNSNTKKEEMMDVDESMDSADVNANTTQVQQGESARTNRISRSFSETAIEVPNPALVPTRAPSSTPTLTENWQSTRNSKAAHTRTMTEPLSTHSAPLPSFPQAPVTQPISCECGRVIDLPLPIVTSAAAAHFQDSRQRQFTYDEPMGSIQTSTRPLSMTSSYFAPLSSFMPPSYQASFISWRDSIIAPSYASLLSSHINIDNDDDDEDDEEVAGIRDGPVAGVQETLNPPKERRFPALGHSNYNHSHTGSHGVAATAERLASLVMSTGQATLGYVKDAVVPTAIHLAHRSASSTIGFLTSHIPDPSSVPSMLPRFLGDMITGRQGATNEHGTNHQGAGGTPERRWSRSTTDSRGLGDRMSRSASELVNTRPSLPEAVYHRTRRSSHLSSSSTSPSKTRTSITTPATISTALMPTNRLKRARRSTLQTIPGPEGLDPETRRRLEAQGLAALGLRDESAGQGWRSWWDPRRYGLPKYIICHEIRTPRPCTTILLLILIVCIVLPVVFRRK</sequence>
<dbReference type="EMBL" id="JAAAUQ010000539">
    <property type="protein sequence ID" value="KAF9149358.1"/>
    <property type="molecule type" value="Genomic_DNA"/>
</dbReference>
<feature type="compositionally biased region" description="Acidic residues" evidence="1">
    <location>
        <begin position="423"/>
        <end position="433"/>
    </location>
</feature>
<proteinExistence type="predicted"/>
<feature type="compositionally biased region" description="Polar residues" evidence="1">
    <location>
        <begin position="582"/>
        <end position="592"/>
    </location>
</feature>
<gene>
    <name evidence="3" type="ORF">BG015_008842</name>
</gene>
<evidence type="ECO:0000256" key="2">
    <source>
        <dbReference type="SAM" id="Phobius"/>
    </source>
</evidence>
<dbReference type="Proteomes" id="UP000748756">
    <property type="component" value="Unassembled WGS sequence"/>
</dbReference>
<feature type="region of interest" description="Disordered" evidence="1">
    <location>
        <begin position="423"/>
        <end position="454"/>
    </location>
</feature>
<dbReference type="AlphaFoldDB" id="A0A9P5VA89"/>
<evidence type="ECO:0000256" key="1">
    <source>
        <dbReference type="SAM" id="MobiDB-lite"/>
    </source>
</evidence>
<keyword evidence="2" id="KW-0812">Transmembrane</keyword>
<reference evidence="3" key="1">
    <citation type="journal article" date="2020" name="Fungal Divers.">
        <title>Resolving the Mortierellaceae phylogeny through synthesis of multi-gene phylogenetics and phylogenomics.</title>
        <authorList>
            <person name="Vandepol N."/>
            <person name="Liber J."/>
            <person name="Desiro A."/>
            <person name="Na H."/>
            <person name="Kennedy M."/>
            <person name="Barry K."/>
            <person name="Grigoriev I.V."/>
            <person name="Miller A.N."/>
            <person name="O'Donnell K."/>
            <person name="Stajich J.E."/>
            <person name="Bonito G."/>
        </authorList>
    </citation>
    <scope>NUCLEOTIDE SEQUENCE</scope>
    <source>
        <strain evidence="3">NRRL 6426</strain>
    </source>
</reference>
<organism evidence="3 4">
    <name type="scientific">Linnemannia schmuckeri</name>
    <dbReference type="NCBI Taxonomy" id="64567"/>
    <lineage>
        <taxon>Eukaryota</taxon>
        <taxon>Fungi</taxon>
        <taxon>Fungi incertae sedis</taxon>
        <taxon>Mucoromycota</taxon>
        <taxon>Mortierellomycotina</taxon>
        <taxon>Mortierellomycetes</taxon>
        <taxon>Mortierellales</taxon>
        <taxon>Mortierellaceae</taxon>
        <taxon>Linnemannia</taxon>
    </lineage>
</organism>
<keyword evidence="2" id="KW-0472">Membrane</keyword>
<feature type="region of interest" description="Disordered" evidence="1">
    <location>
        <begin position="276"/>
        <end position="298"/>
    </location>
</feature>
<feature type="transmembrane region" description="Helical" evidence="2">
    <location>
        <begin position="709"/>
        <end position="726"/>
    </location>
</feature>
<feature type="compositionally biased region" description="Basic and acidic residues" evidence="1">
    <location>
        <begin position="172"/>
        <end position="193"/>
    </location>
</feature>
<name>A0A9P5VA89_9FUNG</name>
<accession>A0A9P5VA89</accession>
<feature type="region of interest" description="Disordered" evidence="1">
    <location>
        <begin position="1"/>
        <end position="37"/>
    </location>
</feature>
<comment type="caution">
    <text evidence="3">The sequence shown here is derived from an EMBL/GenBank/DDBJ whole genome shotgun (WGS) entry which is preliminary data.</text>
</comment>
<protein>
    <submittedName>
        <fullName evidence="3">Uncharacterized protein</fullName>
    </submittedName>
</protein>
<evidence type="ECO:0000313" key="4">
    <source>
        <dbReference type="Proteomes" id="UP000748756"/>
    </source>
</evidence>
<feature type="region of interest" description="Disordered" evidence="1">
    <location>
        <begin position="543"/>
        <end position="658"/>
    </location>
</feature>